<dbReference type="SUPFAM" id="SSF81296">
    <property type="entry name" value="E set domains"/>
    <property type="match status" value="1"/>
</dbReference>
<dbReference type="InterPro" id="IPR014752">
    <property type="entry name" value="Arrestin-like_C"/>
</dbReference>
<sequence>SLHVKSSLSKHPLLTKKIIVTLTCTHSAEWHNGEAHFRRSIKTIDLSQTLFTSNDHQALNDCEFPFVFQLPSTAAGSFKTDACKILYQLEAKIYRKGAWYQIFPLKKSTYIPVLWHAFPTMEMYQPVTQSNILNSKYQWSFGLARTHLAPGEEID</sequence>
<dbReference type="EMBL" id="CAJVPS010033115">
    <property type="protein sequence ID" value="CAG8736572.1"/>
    <property type="molecule type" value="Genomic_DNA"/>
</dbReference>
<feature type="non-terminal residue" evidence="2">
    <location>
        <position position="1"/>
    </location>
</feature>
<evidence type="ECO:0000313" key="3">
    <source>
        <dbReference type="Proteomes" id="UP000789508"/>
    </source>
</evidence>
<dbReference type="Proteomes" id="UP000789508">
    <property type="component" value="Unassembled WGS sequence"/>
</dbReference>
<feature type="non-terminal residue" evidence="2">
    <location>
        <position position="155"/>
    </location>
</feature>
<accession>A0A9N9II53</accession>
<dbReference type="Gene3D" id="2.60.40.640">
    <property type="match status" value="1"/>
</dbReference>
<name>A0A9N9II53_9GLOM</name>
<dbReference type="InterPro" id="IPR011021">
    <property type="entry name" value="Arrestin-like_N"/>
</dbReference>
<proteinExistence type="predicted"/>
<feature type="domain" description="Arrestin-like N-terminal" evidence="1">
    <location>
        <begin position="16"/>
        <end position="97"/>
    </location>
</feature>
<reference evidence="2" key="1">
    <citation type="submission" date="2021-06" db="EMBL/GenBank/DDBJ databases">
        <authorList>
            <person name="Kallberg Y."/>
            <person name="Tangrot J."/>
            <person name="Rosling A."/>
        </authorList>
    </citation>
    <scope>NUCLEOTIDE SEQUENCE</scope>
    <source>
        <strain evidence="2">FL130A</strain>
    </source>
</reference>
<evidence type="ECO:0000259" key="1">
    <source>
        <dbReference type="Pfam" id="PF00339"/>
    </source>
</evidence>
<organism evidence="2 3">
    <name type="scientific">Ambispora leptoticha</name>
    <dbReference type="NCBI Taxonomy" id="144679"/>
    <lineage>
        <taxon>Eukaryota</taxon>
        <taxon>Fungi</taxon>
        <taxon>Fungi incertae sedis</taxon>
        <taxon>Mucoromycota</taxon>
        <taxon>Glomeromycotina</taxon>
        <taxon>Glomeromycetes</taxon>
        <taxon>Archaeosporales</taxon>
        <taxon>Ambisporaceae</taxon>
        <taxon>Ambispora</taxon>
    </lineage>
</organism>
<dbReference type="Pfam" id="PF00339">
    <property type="entry name" value="Arrestin_N"/>
    <property type="match status" value="1"/>
</dbReference>
<keyword evidence="3" id="KW-1185">Reference proteome</keyword>
<dbReference type="InterPro" id="IPR014756">
    <property type="entry name" value="Ig_E-set"/>
</dbReference>
<comment type="caution">
    <text evidence="2">The sequence shown here is derived from an EMBL/GenBank/DDBJ whole genome shotgun (WGS) entry which is preliminary data.</text>
</comment>
<gene>
    <name evidence="2" type="ORF">ALEPTO_LOCUS12806</name>
</gene>
<dbReference type="OrthoDB" id="10392837at2759"/>
<dbReference type="AlphaFoldDB" id="A0A9N9II53"/>
<protein>
    <submittedName>
        <fullName evidence="2">10136_t:CDS:1</fullName>
    </submittedName>
</protein>
<evidence type="ECO:0000313" key="2">
    <source>
        <dbReference type="EMBL" id="CAG8736572.1"/>
    </source>
</evidence>